<feature type="non-terminal residue" evidence="1">
    <location>
        <position position="1"/>
    </location>
</feature>
<accession>A0A820GBX1</accession>
<name>A0A820GBX1_9BILA</name>
<sequence length="65" mass="7042">HGANINCHIIAVLITIVNPAKQLIRENNSTSPSPPCGAEIPRHFDDSSPSIKCVINKKLLTIINN</sequence>
<evidence type="ECO:0000313" key="2">
    <source>
        <dbReference type="Proteomes" id="UP000663866"/>
    </source>
</evidence>
<dbReference type="Proteomes" id="UP000663866">
    <property type="component" value="Unassembled WGS sequence"/>
</dbReference>
<dbReference type="AlphaFoldDB" id="A0A820GBX1"/>
<comment type="caution">
    <text evidence="1">The sequence shown here is derived from an EMBL/GenBank/DDBJ whole genome shotgun (WGS) entry which is preliminary data.</text>
</comment>
<gene>
    <name evidence="1" type="ORF">OVN521_LOCUS30444</name>
</gene>
<reference evidence="1" key="1">
    <citation type="submission" date="2021-02" db="EMBL/GenBank/DDBJ databases">
        <authorList>
            <person name="Nowell W R."/>
        </authorList>
    </citation>
    <scope>NUCLEOTIDE SEQUENCE</scope>
</reference>
<proteinExistence type="predicted"/>
<evidence type="ECO:0000313" key="1">
    <source>
        <dbReference type="EMBL" id="CAF4277570.1"/>
    </source>
</evidence>
<organism evidence="1 2">
    <name type="scientific">Rotaria magnacalcarata</name>
    <dbReference type="NCBI Taxonomy" id="392030"/>
    <lineage>
        <taxon>Eukaryota</taxon>
        <taxon>Metazoa</taxon>
        <taxon>Spiralia</taxon>
        <taxon>Gnathifera</taxon>
        <taxon>Rotifera</taxon>
        <taxon>Eurotatoria</taxon>
        <taxon>Bdelloidea</taxon>
        <taxon>Philodinida</taxon>
        <taxon>Philodinidae</taxon>
        <taxon>Rotaria</taxon>
    </lineage>
</organism>
<protein>
    <submittedName>
        <fullName evidence="1">Uncharacterized protein</fullName>
    </submittedName>
</protein>
<dbReference type="EMBL" id="CAJOBG010009983">
    <property type="protein sequence ID" value="CAF4277570.1"/>
    <property type="molecule type" value="Genomic_DNA"/>
</dbReference>
<keyword evidence="2" id="KW-1185">Reference proteome</keyword>